<dbReference type="HOGENOM" id="CLU_1538558_0_0_9"/>
<dbReference type="KEGG" id="plv:ERIC2_c33570"/>
<protein>
    <submittedName>
        <fullName evidence="1">Uncharacterized protein</fullName>
    </submittedName>
</protein>
<accession>V9WB35</accession>
<evidence type="ECO:0000313" key="2">
    <source>
        <dbReference type="Proteomes" id="UP000029431"/>
    </source>
</evidence>
<name>V9WB35_9BACL</name>
<keyword evidence="2" id="KW-1185">Reference proteome</keyword>
<dbReference type="EMBL" id="CP003355">
    <property type="protein sequence ID" value="AHD07094.1"/>
    <property type="molecule type" value="Genomic_DNA"/>
</dbReference>
<dbReference type="AlphaFoldDB" id="V9WB35"/>
<dbReference type="eggNOG" id="COG3081">
    <property type="taxonomic scope" value="Bacteria"/>
</dbReference>
<gene>
    <name evidence="1" type="ORF">ERIC2_c33570</name>
</gene>
<proteinExistence type="predicted"/>
<evidence type="ECO:0000313" key="1">
    <source>
        <dbReference type="EMBL" id="AHD07094.1"/>
    </source>
</evidence>
<dbReference type="Proteomes" id="UP000029431">
    <property type="component" value="Chromosome"/>
</dbReference>
<reference evidence="1 2" key="1">
    <citation type="journal article" date="2014" name="PLoS ONE">
        <title>How to Kill the Honey Bee Larva: Genomic Potential and Virulence Mechanisms of Paenibacillus larvae.</title>
        <authorList>
            <person name="Djukic M."/>
            <person name="Brzuszkiewicz E."/>
            <person name="Funfhaus A."/>
            <person name="Voss J."/>
            <person name="Gollnow K."/>
            <person name="Poppinga L."/>
            <person name="Liesegang H."/>
            <person name="Garcia-Gonzalez E."/>
            <person name="Genersch E."/>
            <person name="Daniel R."/>
        </authorList>
    </citation>
    <scope>NUCLEOTIDE SEQUENCE [LARGE SCALE GENOMIC DNA]</scope>
    <source>
        <strain evidence="1 2">DSM 25430</strain>
    </source>
</reference>
<sequence>MNMAPFIFWNLAFYTIIRTQLESQALIDNKAMTELVSVNLAEYAIQEQIIRTQLEIVDFNAKVDRLLSKGNDVDLDRDLDNLFKTYIAGDADRVNKIDGFKQKLVQKRENVMFEFVAEKRPTIAMFADPDRLIKIQFPLQDMDTKVFLEYKKEEDGSVTTIIKIKGVELKEKFK</sequence>
<dbReference type="PATRIC" id="fig|697284.3.peg.3177"/>
<organism evidence="1 2">
    <name type="scientific">Paenibacillus larvae subsp. larvae DSM 25430</name>
    <dbReference type="NCBI Taxonomy" id="697284"/>
    <lineage>
        <taxon>Bacteria</taxon>
        <taxon>Bacillati</taxon>
        <taxon>Bacillota</taxon>
        <taxon>Bacilli</taxon>
        <taxon>Bacillales</taxon>
        <taxon>Paenibacillaceae</taxon>
        <taxon>Paenibacillus</taxon>
    </lineage>
</organism>